<reference evidence="2 3" key="1">
    <citation type="journal article" date="2022" name="BMC Genomics">
        <title>Comparative genome analysis of mycobacteria focusing on tRNA and non-coding RNA.</title>
        <authorList>
            <person name="Behra P.R.K."/>
            <person name="Pettersson B.M.F."/>
            <person name="Ramesh M."/>
            <person name="Das S."/>
            <person name="Dasgupta S."/>
            <person name="Kirsebom L.A."/>
        </authorList>
    </citation>
    <scope>NUCLEOTIDE SEQUENCE [LARGE SCALE GENOMIC DNA]</scope>
    <source>
        <strain evidence="2 3">DSM 44078</strain>
    </source>
</reference>
<dbReference type="Pfam" id="PF12867">
    <property type="entry name" value="DinB_2"/>
    <property type="match status" value="1"/>
</dbReference>
<dbReference type="Gene3D" id="1.20.120.450">
    <property type="entry name" value="dinb family like domain"/>
    <property type="match status" value="1"/>
</dbReference>
<accession>A0ABT3C983</accession>
<sequence>MSPGALTRFVGILRCSRTRLDQAARAAEPTRKTSVNLCDGEIRVGPVSSDEGDPPHPVPDDKDWTWVLEHPCPDCGFVAGGLSREAIAAEILASTPRWQSALRRADAAVRPEPETWSVLEYACHIRDVHTIFATRARLILDEDNPEFENWDQDATAVEHRYWEQRAEVVAGELDEAARHAAAAFSGLSPAQWSRVGRRSNGSVFTTETLGRYYLHDVAHHLYDVGA</sequence>
<comment type="caution">
    <text evidence="2">The sequence shown here is derived from an EMBL/GenBank/DDBJ whole genome shotgun (WGS) entry which is preliminary data.</text>
</comment>
<evidence type="ECO:0000313" key="2">
    <source>
        <dbReference type="EMBL" id="MCV7226013.1"/>
    </source>
</evidence>
<keyword evidence="3" id="KW-1185">Reference proteome</keyword>
<dbReference type="SUPFAM" id="SSF109854">
    <property type="entry name" value="DinB/YfiT-like putative metalloenzymes"/>
    <property type="match status" value="1"/>
</dbReference>
<dbReference type="Proteomes" id="UP001526201">
    <property type="component" value="Unassembled WGS sequence"/>
</dbReference>
<name>A0ABT3C983_9MYCO</name>
<dbReference type="EMBL" id="JACKTY010000020">
    <property type="protein sequence ID" value="MCV7226013.1"/>
    <property type="molecule type" value="Genomic_DNA"/>
</dbReference>
<evidence type="ECO:0000313" key="3">
    <source>
        <dbReference type="Proteomes" id="UP001526201"/>
    </source>
</evidence>
<protein>
    <submittedName>
        <fullName evidence="2">DinB family protein</fullName>
    </submittedName>
</protein>
<proteinExistence type="predicted"/>
<dbReference type="InterPro" id="IPR024775">
    <property type="entry name" value="DinB-like"/>
</dbReference>
<organism evidence="2 3">
    <name type="scientific">Mycolicibacterium komossense</name>
    <dbReference type="NCBI Taxonomy" id="1779"/>
    <lineage>
        <taxon>Bacteria</taxon>
        <taxon>Bacillati</taxon>
        <taxon>Actinomycetota</taxon>
        <taxon>Actinomycetes</taxon>
        <taxon>Mycobacteriales</taxon>
        <taxon>Mycobacteriaceae</taxon>
        <taxon>Mycolicibacterium</taxon>
    </lineage>
</organism>
<evidence type="ECO:0000259" key="1">
    <source>
        <dbReference type="Pfam" id="PF12867"/>
    </source>
</evidence>
<dbReference type="InterPro" id="IPR034660">
    <property type="entry name" value="DinB/YfiT-like"/>
</dbReference>
<feature type="domain" description="DinB-like" evidence="1">
    <location>
        <begin position="107"/>
        <end position="221"/>
    </location>
</feature>
<gene>
    <name evidence="2" type="ORF">H7J73_08200</name>
</gene>